<dbReference type="GO" id="GO:0006424">
    <property type="term" value="P:glutamyl-tRNA aminoacylation"/>
    <property type="evidence" value="ECO:0007669"/>
    <property type="project" value="TreeGrafter"/>
</dbReference>
<dbReference type="Gene3D" id="3.90.800.10">
    <property type="entry name" value="Glutamyl-tRNA Synthetase, Domain 3"/>
    <property type="match status" value="1"/>
</dbReference>
<keyword evidence="1 6" id="KW-0436">Ligase</keyword>
<reference evidence="8 9" key="1">
    <citation type="submission" date="2019-07" db="EMBL/GenBank/DDBJ databases">
        <title>Annotation for the trematode Paragonimus westermani.</title>
        <authorList>
            <person name="Choi Y.-J."/>
        </authorList>
    </citation>
    <scope>NUCLEOTIDE SEQUENCE [LARGE SCALE GENOMIC DNA]</scope>
    <source>
        <strain evidence="8">180907_Pwestermani</strain>
    </source>
</reference>
<dbReference type="OrthoDB" id="1350766at2759"/>
<dbReference type="GO" id="GO:0017102">
    <property type="term" value="C:methionyl glutamyl tRNA synthetase complex"/>
    <property type="evidence" value="ECO:0007669"/>
    <property type="project" value="TreeGrafter"/>
</dbReference>
<evidence type="ECO:0000256" key="2">
    <source>
        <dbReference type="ARBA" id="ARBA00022741"/>
    </source>
</evidence>
<dbReference type="GO" id="GO:0005829">
    <property type="term" value="C:cytosol"/>
    <property type="evidence" value="ECO:0007669"/>
    <property type="project" value="TreeGrafter"/>
</dbReference>
<evidence type="ECO:0000256" key="5">
    <source>
        <dbReference type="ARBA" id="ARBA00023146"/>
    </source>
</evidence>
<dbReference type="Gene3D" id="1.20.1050.130">
    <property type="match status" value="1"/>
</dbReference>
<keyword evidence="3 6" id="KW-0067">ATP-binding</keyword>
<dbReference type="SUPFAM" id="SSF52374">
    <property type="entry name" value="Nucleotidylyl transferase"/>
    <property type="match status" value="1"/>
</dbReference>
<evidence type="ECO:0000256" key="4">
    <source>
        <dbReference type="ARBA" id="ARBA00022917"/>
    </source>
</evidence>
<dbReference type="PROSITE" id="PS00178">
    <property type="entry name" value="AA_TRNA_LIGASE_I"/>
    <property type="match status" value="1"/>
</dbReference>
<dbReference type="Pfam" id="PF00749">
    <property type="entry name" value="tRNA-synt_1c"/>
    <property type="match status" value="1"/>
</dbReference>
<comment type="similarity">
    <text evidence="6">Belongs to the class-I aminoacyl-tRNA synthetase family.</text>
</comment>
<dbReference type="Proteomes" id="UP000699462">
    <property type="component" value="Unassembled WGS sequence"/>
</dbReference>
<dbReference type="InterPro" id="IPR000924">
    <property type="entry name" value="Glu/Gln-tRNA-synth"/>
</dbReference>
<evidence type="ECO:0000256" key="1">
    <source>
        <dbReference type="ARBA" id="ARBA00022598"/>
    </source>
</evidence>
<dbReference type="InterPro" id="IPR014729">
    <property type="entry name" value="Rossmann-like_a/b/a_fold"/>
</dbReference>
<proteinExistence type="inferred from homology"/>
<evidence type="ECO:0000256" key="3">
    <source>
        <dbReference type="ARBA" id="ARBA00022840"/>
    </source>
</evidence>
<dbReference type="SUPFAM" id="SSF47616">
    <property type="entry name" value="GST C-terminal domain-like"/>
    <property type="match status" value="1"/>
</dbReference>
<dbReference type="EMBL" id="JTDF01011444">
    <property type="protein sequence ID" value="KAF8563573.1"/>
    <property type="molecule type" value="Genomic_DNA"/>
</dbReference>
<protein>
    <recommendedName>
        <fullName evidence="7">Glutamyl/glutaminyl-tRNA synthetase class Ib catalytic domain-containing protein</fullName>
    </recommendedName>
</protein>
<dbReference type="InterPro" id="IPR001412">
    <property type="entry name" value="aa-tRNA-synth_I_CS"/>
</dbReference>
<evidence type="ECO:0000259" key="7">
    <source>
        <dbReference type="Pfam" id="PF00749"/>
    </source>
</evidence>
<accession>A0A8T0D6W1</accession>
<dbReference type="AlphaFoldDB" id="A0A8T0D6W1"/>
<dbReference type="InterPro" id="IPR020058">
    <property type="entry name" value="Glu/Gln-tRNA-synth_Ib_cat-dom"/>
</dbReference>
<dbReference type="PANTHER" id="PTHR43097">
    <property type="entry name" value="GLUTAMINE-TRNA LIGASE"/>
    <property type="match status" value="1"/>
</dbReference>
<keyword evidence="4 6" id="KW-0648">Protein biosynthesis</keyword>
<keyword evidence="5 6" id="KW-0030">Aminoacyl-tRNA synthetase</keyword>
<keyword evidence="9" id="KW-1185">Reference proteome</keyword>
<evidence type="ECO:0000313" key="8">
    <source>
        <dbReference type="EMBL" id="KAF8563573.1"/>
    </source>
</evidence>
<gene>
    <name evidence="8" type="ORF">P879_09425</name>
</gene>
<dbReference type="GO" id="GO:0005524">
    <property type="term" value="F:ATP binding"/>
    <property type="evidence" value="ECO:0007669"/>
    <property type="project" value="UniProtKB-KW"/>
</dbReference>
<evidence type="ECO:0000313" key="9">
    <source>
        <dbReference type="Proteomes" id="UP000699462"/>
    </source>
</evidence>
<comment type="caution">
    <text evidence="8">The sequence shown here is derived from an EMBL/GenBank/DDBJ whole genome shotgun (WGS) entry which is preliminary data.</text>
</comment>
<evidence type="ECO:0000256" key="6">
    <source>
        <dbReference type="RuleBase" id="RU363037"/>
    </source>
</evidence>
<name>A0A8T0D6W1_9TREM</name>
<sequence length="280" mass="31255">MDWCFGWICEYAKGKSIECGKEELLGLLPTVPEDDQIVLEIINWVNFVPNYLQNGSLSSWSLQRLQDALAHATYLVGSAVTIADLAVWSSLASDSGYHKLLSDGPANPSAFQSDLCHVRRYYTHLNSMESLSKWKEALQLWRVNQPVHITDAASATQPSGMSGKTTAAEMRFEMDGKFGELPGAKIGEAVVSVPPEASGYLHIGHAKAALLNQHYRNIFEGRLILRFDDTDPSKEKEIYEESILSDLPRLGVCWDVRSHTSDHFELLLKLCEQMIRDGKA</sequence>
<organism evidence="8 9">
    <name type="scientific">Paragonimus westermani</name>
    <dbReference type="NCBI Taxonomy" id="34504"/>
    <lineage>
        <taxon>Eukaryota</taxon>
        <taxon>Metazoa</taxon>
        <taxon>Spiralia</taxon>
        <taxon>Lophotrochozoa</taxon>
        <taxon>Platyhelminthes</taxon>
        <taxon>Trematoda</taxon>
        <taxon>Digenea</taxon>
        <taxon>Plagiorchiida</taxon>
        <taxon>Troglotremata</taxon>
        <taxon>Troglotrematidae</taxon>
        <taxon>Paragonimus</taxon>
    </lineage>
</organism>
<keyword evidence="2 6" id="KW-0547">Nucleotide-binding</keyword>
<dbReference type="PANTHER" id="PTHR43097:SF5">
    <property type="entry name" value="GLUTAMATE--TRNA LIGASE"/>
    <property type="match status" value="1"/>
</dbReference>
<dbReference type="GO" id="GO:0004818">
    <property type="term" value="F:glutamate-tRNA ligase activity"/>
    <property type="evidence" value="ECO:0007669"/>
    <property type="project" value="TreeGrafter"/>
</dbReference>
<dbReference type="Gene3D" id="3.40.50.620">
    <property type="entry name" value="HUPs"/>
    <property type="match status" value="1"/>
</dbReference>
<dbReference type="InterPro" id="IPR036282">
    <property type="entry name" value="Glutathione-S-Trfase_C_sf"/>
</dbReference>
<dbReference type="PRINTS" id="PR00987">
    <property type="entry name" value="TRNASYNTHGLU"/>
</dbReference>
<feature type="domain" description="Glutamyl/glutaminyl-tRNA synthetase class Ib catalytic" evidence="7">
    <location>
        <begin position="191"/>
        <end position="280"/>
    </location>
</feature>
<dbReference type="InterPro" id="IPR050132">
    <property type="entry name" value="Gln/Glu-tRNA_Ligase"/>
</dbReference>